<dbReference type="SUPFAM" id="SSF52047">
    <property type="entry name" value="RNI-like"/>
    <property type="match status" value="1"/>
</dbReference>
<name>A0A9P6Q7D9_9FUNG</name>
<accession>A0A9P6Q7D9</accession>
<dbReference type="Gene3D" id="3.80.10.10">
    <property type="entry name" value="Ribonuclease Inhibitor"/>
    <property type="match status" value="1"/>
</dbReference>
<dbReference type="EMBL" id="JAAAJB010000226">
    <property type="protein sequence ID" value="KAG0261133.1"/>
    <property type="molecule type" value="Genomic_DNA"/>
</dbReference>
<dbReference type="OrthoDB" id="2449960at2759"/>
<keyword evidence="2" id="KW-1185">Reference proteome</keyword>
<evidence type="ECO:0000313" key="1">
    <source>
        <dbReference type="EMBL" id="KAG0261133.1"/>
    </source>
</evidence>
<gene>
    <name evidence="1" type="ORF">DFQ27_003138</name>
</gene>
<dbReference type="Proteomes" id="UP000807716">
    <property type="component" value="Unassembled WGS sequence"/>
</dbReference>
<protein>
    <recommendedName>
        <fullName evidence="3">F-box domain-containing protein</fullName>
    </recommendedName>
</protein>
<comment type="caution">
    <text evidence="1">The sequence shown here is derived from an EMBL/GenBank/DDBJ whole genome shotgun (WGS) entry which is preliminary data.</text>
</comment>
<reference evidence="1" key="1">
    <citation type="journal article" date="2020" name="Fungal Divers.">
        <title>Resolving the Mortierellaceae phylogeny through synthesis of multi-gene phylogenetics and phylogenomics.</title>
        <authorList>
            <person name="Vandepol N."/>
            <person name="Liber J."/>
            <person name="Desiro A."/>
            <person name="Na H."/>
            <person name="Kennedy M."/>
            <person name="Barry K."/>
            <person name="Grigoriev I.V."/>
            <person name="Miller A.N."/>
            <person name="O'Donnell K."/>
            <person name="Stajich J.E."/>
            <person name="Bonito G."/>
        </authorList>
    </citation>
    <scope>NUCLEOTIDE SEQUENCE</scope>
    <source>
        <strain evidence="1">BC1065</strain>
    </source>
</reference>
<dbReference type="AlphaFoldDB" id="A0A9P6Q7D9"/>
<organism evidence="1 2">
    <name type="scientific">Actinomortierella ambigua</name>
    <dbReference type="NCBI Taxonomy" id="1343610"/>
    <lineage>
        <taxon>Eukaryota</taxon>
        <taxon>Fungi</taxon>
        <taxon>Fungi incertae sedis</taxon>
        <taxon>Mucoromycota</taxon>
        <taxon>Mortierellomycotina</taxon>
        <taxon>Mortierellomycetes</taxon>
        <taxon>Mortierellales</taxon>
        <taxon>Mortierellaceae</taxon>
        <taxon>Actinomortierella</taxon>
    </lineage>
</organism>
<evidence type="ECO:0000313" key="2">
    <source>
        <dbReference type="Proteomes" id="UP000807716"/>
    </source>
</evidence>
<dbReference type="InterPro" id="IPR032675">
    <property type="entry name" value="LRR_dom_sf"/>
</dbReference>
<evidence type="ECO:0008006" key="3">
    <source>
        <dbReference type="Google" id="ProtNLM"/>
    </source>
</evidence>
<sequence>MDTFTTFDHGPTQSPIARHLSKNDLYNCVRVSKAFRDIYLPALWHSLNLDELLDFLHKAPIHLEHFTSGLWRNGSLVRVLTCETADDSNLLPLFLEMVVAPSCRHLKHIILAIPEQERHKGWHRALFKGNSRSLIGFSLDIAEHSMDLISSYLSWSRFPHLQELLLHMEGHCDLDSLVKIIDRCPGLTTLMLTGLEEVVQGPSFAYGPLEPYHPTGIKCLGVDGAASADILLCLLASCPKLTHLYITGCIGHPGTTNLPPGLEACDMSVALGTAPTSLRHLIYTGHPHCNNASSGERDVLTILVSLSHVPLEELHIIDASCGRDSFIMIDELFSASLRSVFICSLMSTTTETVRDLLVHGKNLISFELSYPGPHTDHIDAWELVRQPWGCTKLQSLMLPIGHDSKFTIYRKKNGNSDPLQILLTLDPQMRQLRHIRNTALACLCGKTVLSEFFAARRKRK</sequence>
<proteinExistence type="predicted"/>